<sequence>MTRRYAFFDLDGTLLAGKSMLGFWQHWSALTAREGRTPPPPRTTGADRETLNRAYFAHFAGVPLARFRTAARQWYAHYRRRPDAYLVGPLDALARHRALGHEVVLVTGSGAALVEPVAEDLGVRRVLATEQLTDDQGTLTGEVRRSMIGAAKHEAVAGLMERAGVRSGDCFAYGDHASDLPMLSLVGHAVVVGDDPVLAARAAARGWRSLPAHRGPHPGGVPAPGKNTFERVCYSCAPETRGDRADAVTGHLPRAGHRTNGPGA</sequence>
<keyword evidence="2" id="KW-0479">Metal-binding</keyword>
<dbReference type="RefSeq" id="WP_381829974.1">
    <property type="nucleotide sequence ID" value="NZ_JBHYTS010000124.1"/>
</dbReference>
<dbReference type="InterPro" id="IPR006385">
    <property type="entry name" value="HAD_hydro_SerB1"/>
</dbReference>
<dbReference type="EMBL" id="JBHYTS010000124">
    <property type="protein sequence ID" value="MFE1755862.1"/>
    <property type="molecule type" value="Genomic_DNA"/>
</dbReference>
<feature type="region of interest" description="Disordered" evidence="5">
    <location>
        <begin position="245"/>
        <end position="264"/>
    </location>
</feature>
<evidence type="ECO:0000256" key="4">
    <source>
        <dbReference type="ARBA" id="ARBA00022842"/>
    </source>
</evidence>
<dbReference type="SUPFAM" id="SSF56784">
    <property type="entry name" value="HAD-like"/>
    <property type="match status" value="1"/>
</dbReference>
<dbReference type="InterPro" id="IPR023214">
    <property type="entry name" value="HAD_sf"/>
</dbReference>
<dbReference type="Gene3D" id="3.40.50.1000">
    <property type="entry name" value="HAD superfamily/HAD-like"/>
    <property type="match status" value="1"/>
</dbReference>
<accession>A0ABW6HGT7</accession>
<evidence type="ECO:0000256" key="1">
    <source>
        <dbReference type="ARBA" id="ARBA00009184"/>
    </source>
</evidence>
<keyword evidence="7" id="KW-1185">Reference proteome</keyword>
<keyword evidence="3 6" id="KW-0378">Hydrolase</keyword>
<protein>
    <submittedName>
        <fullName evidence="6">HAD family hydrolase</fullName>
    </submittedName>
</protein>
<proteinExistence type="inferred from homology"/>
<evidence type="ECO:0000256" key="3">
    <source>
        <dbReference type="ARBA" id="ARBA00022801"/>
    </source>
</evidence>
<evidence type="ECO:0000313" key="7">
    <source>
        <dbReference type="Proteomes" id="UP001599756"/>
    </source>
</evidence>
<comment type="similarity">
    <text evidence="1">Belongs to the HAD-like hydrolase superfamily. SerB family.</text>
</comment>
<dbReference type="InterPro" id="IPR036412">
    <property type="entry name" value="HAD-like_sf"/>
</dbReference>
<dbReference type="PROSITE" id="PS01228">
    <property type="entry name" value="COF_1"/>
    <property type="match status" value="1"/>
</dbReference>
<dbReference type="PANTHER" id="PTHR43344">
    <property type="entry name" value="PHOSPHOSERINE PHOSPHATASE"/>
    <property type="match status" value="1"/>
</dbReference>
<dbReference type="Proteomes" id="UP001599756">
    <property type="component" value="Unassembled WGS sequence"/>
</dbReference>
<comment type="caution">
    <text evidence="6">The sequence shown here is derived from an EMBL/GenBank/DDBJ whole genome shotgun (WGS) entry which is preliminary data.</text>
</comment>
<dbReference type="NCBIfam" id="TIGR01490">
    <property type="entry name" value="HAD-SF-IB-hyp1"/>
    <property type="match status" value="1"/>
</dbReference>
<dbReference type="InterPro" id="IPR050582">
    <property type="entry name" value="HAD-like_SerB"/>
</dbReference>
<name>A0ABW6HGT7_9ACTN</name>
<gene>
    <name evidence="6" type="ORF">ACFW88_35955</name>
</gene>
<dbReference type="Gene3D" id="1.20.1440.100">
    <property type="entry name" value="SG protein - dephosphorylation function"/>
    <property type="match status" value="1"/>
</dbReference>
<organism evidence="6 7">
    <name type="scientific">Streptomyces anandii</name>
    <dbReference type="NCBI Taxonomy" id="285454"/>
    <lineage>
        <taxon>Bacteria</taxon>
        <taxon>Bacillati</taxon>
        <taxon>Actinomycetota</taxon>
        <taxon>Actinomycetes</taxon>
        <taxon>Kitasatosporales</taxon>
        <taxon>Streptomycetaceae</taxon>
        <taxon>Streptomyces</taxon>
    </lineage>
</organism>
<dbReference type="PANTHER" id="PTHR43344:SF13">
    <property type="entry name" value="PHOSPHATASE RV3661-RELATED"/>
    <property type="match status" value="1"/>
</dbReference>
<dbReference type="GO" id="GO:0016787">
    <property type="term" value="F:hydrolase activity"/>
    <property type="evidence" value="ECO:0007669"/>
    <property type="project" value="UniProtKB-KW"/>
</dbReference>
<dbReference type="NCBIfam" id="TIGR01488">
    <property type="entry name" value="HAD-SF-IB"/>
    <property type="match status" value="1"/>
</dbReference>
<dbReference type="Pfam" id="PF12710">
    <property type="entry name" value="HAD"/>
    <property type="match status" value="1"/>
</dbReference>
<reference evidence="6 7" key="1">
    <citation type="submission" date="2024-09" db="EMBL/GenBank/DDBJ databases">
        <title>The Natural Products Discovery Center: Release of the First 8490 Sequenced Strains for Exploring Actinobacteria Biosynthetic Diversity.</title>
        <authorList>
            <person name="Kalkreuter E."/>
            <person name="Kautsar S.A."/>
            <person name="Yang D."/>
            <person name="Bader C.D."/>
            <person name="Teijaro C.N."/>
            <person name="Fluegel L."/>
            <person name="Davis C.M."/>
            <person name="Simpson J.R."/>
            <person name="Lauterbach L."/>
            <person name="Steele A.D."/>
            <person name="Gui C."/>
            <person name="Meng S."/>
            <person name="Li G."/>
            <person name="Viehrig K."/>
            <person name="Ye F."/>
            <person name="Su P."/>
            <person name="Kiefer A.F."/>
            <person name="Nichols A."/>
            <person name="Cepeda A.J."/>
            <person name="Yan W."/>
            <person name="Fan B."/>
            <person name="Jiang Y."/>
            <person name="Adhikari A."/>
            <person name="Zheng C.-J."/>
            <person name="Schuster L."/>
            <person name="Cowan T.M."/>
            <person name="Smanski M.J."/>
            <person name="Chevrette M.G."/>
            <person name="De Carvalho L.P.S."/>
            <person name="Shen B."/>
        </authorList>
    </citation>
    <scope>NUCLEOTIDE SEQUENCE [LARGE SCALE GENOMIC DNA]</scope>
    <source>
        <strain evidence="6 7">NPDC059500</strain>
    </source>
</reference>
<evidence type="ECO:0000256" key="5">
    <source>
        <dbReference type="SAM" id="MobiDB-lite"/>
    </source>
</evidence>
<keyword evidence="4" id="KW-0460">Magnesium</keyword>
<evidence type="ECO:0000313" key="6">
    <source>
        <dbReference type="EMBL" id="MFE1755862.1"/>
    </source>
</evidence>
<evidence type="ECO:0000256" key="2">
    <source>
        <dbReference type="ARBA" id="ARBA00022723"/>
    </source>
</evidence>